<protein>
    <submittedName>
        <fullName evidence="3">Amidohydrolase family protein</fullName>
    </submittedName>
</protein>
<accession>A0ABS9KNB9</accession>
<dbReference type="EMBL" id="JAKLTR010000003">
    <property type="protein sequence ID" value="MCG2613823.1"/>
    <property type="molecule type" value="Genomic_DNA"/>
</dbReference>
<organism evidence="3 4">
    <name type="scientific">Terrimonas ginsenosidimutans</name>
    <dbReference type="NCBI Taxonomy" id="2908004"/>
    <lineage>
        <taxon>Bacteria</taxon>
        <taxon>Pseudomonadati</taxon>
        <taxon>Bacteroidota</taxon>
        <taxon>Chitinophagia</taxon>
        <taxon>Chitinophagales</taxon>
        <taxon>Chitinophagaceae</taxon>
        <taxon>Terrimonas</taxon>
    </lineage>
</organism>
<dbReference type="InterPro" id="IPR006680">
    <property type="entry name" value="Amidohydro-rel"/>
</dbReference>
<dbReference type="InterPro" id="IPR052350">
    <property type="entry name" value="Metallo-dep_Lactonases"/>
</dbReference>
<keyword evidence="4" id="KW-1185">Reference proteome</keyword>
<dbReference type="InterPro" id="IPR032466">
    <property type="entry name" value="Metal_Hydrolase"/>
</dbReference>
<dbReference type="SUPFAM" id="SSF51556">
    <property type="entry name" value="Metallo-dependent hydrolases"/>
    <property type="match status" value="1"/>
</dbReference>
<evidence type="ECO:0000313" key="3">
    <source>
        <dbReference type="EMBL" id="MCG2613823.1"/>
    </source>
</evidence>
<dbReference type="Pfam" id="PF04909">
    <property type="entry name" value="Amidohydro_2"/>
    <property type="match status" value="1"/>
</dbReference>
<reference evidence="3" key="1">
    <citation type="submission" date="2022-01" db="EMBL/GenBank/DDBJ databases">
        <authorList>
            <person name="Jo J.-H."/>
            <person name="Im W.-T."/>
        </authorList>
    </citation>
    <scope>NUCLEOTIDE SEQUENCE</scope>
    <source>
        <strain evidence="3">NA20</strain>
    </source>
</reference>
<comment type="caution">
    <text evidence="3">The sequence shown here is derived from an EMBL/GenBank/DDBJ whole genome shotgun (WGS) entry which is preliminary data.</text>
</comment>
<evidence type="ECO:0000259" key="2">
    <source>
        <dbReference type="Pfam" id="PF04909"/>
    </source>
</evidence>
<feature type="domain" description="Amidohydrolase-related" evidence="2">
    <location>
        <begin position="4"/>
        <end position="275"/>
    </location>
</feature>
<dbReference type="Gene3D" id="3.20.20.140">
    <property type="entry name" value="Metal-dependent hydrolases"/>
    <property type="match status" value="1"/>
</dbReference>
<proteinExistence type="inferred from homology"/>
<evidence type="ECO:0000256" key="1">
    <source>
        <dbReference type="ARBA" id="ARBA00038310"/>
    </source>
</evidence>
<dbReference type="RefSeq" id="WP_237869629.1">
    <property type="nucleotide sequence ID" value="NZ_JAKLTR010000003.1"/>
</dbReference>
<dbReference type="Proteomes" id="UP001165367">
    <property type="component" value="Unassembled WGS sequence"/>
</dbReference>
<evidence type="ECO:0000313" key="4">
    <source>
        <dbReference type="Proteomes" id="UP001165367"/>
    </source>
</evidence>
<name>A0ABS9KNB9_9BACT</name>
<gene>
    <name evidence="3" type="ORF">LZZ85_06005</name>
</gene>
<sequence>MLKIDAHNHFWKFDPVRDSWITPAMEVIRRDFLPAEFHETLQEHGFDGCVVVQSDQTEAENEFQLRNAAENPFIKAVVGWVDLRDPQLESRLEYYTTFSRLKGFRHVLQGEADRSLMLRPAFKQGIGLLRKYGFTYDILIFPDQLKFAKELVQEFPYQKFVIDHIAKPAVKTKEDGTWHEDIRSIAKHENVYCKISGMVTEADWHHWKKEDFHPYIDTVVDAFGTSRIMYGSDWPVCQVAATYTDMLTIVQEYFLEFSADEQAAFFGGNACTFYNIQ</sequence>
<dbReference type="PANTHER" id="PTHR43569:SF2">
    <property type="entry name" value="AMIDOHYDROLASE-RELATED DOMAIN-CONTAINING PROTEIN"/>
    <property type="match status" value="1"/>
</dbReference>
<comment type="similarity">
    <text evidence="1">Belongs to the metallo-dependent hydrolases superfamily.</text>
</comment>
<dbReference type="PANTHER" id="PTHR43569">
    <property type="entry name" value="AMIDOHYDROLASE"/>
    <property type="match status" value="1"/>
</dbReference>